<evidence type="ECO:0000313" key="2">
    <source>
        <dbReference type="Proteomes" id="UP000604083"/>
    </source>
</evidence>
<evidence type="ECO:0000313" key="1">
    <source>
        <dbReference type="EMBL" id="MBK1833455.1"/>
    </source>
</evidence>
<dbReference type="Proteomes" id="UP000604083">
    <property type="component" value="Unassembled WGS sequence"/>
</dbReference>
<proteinExistence type="predicted"/>
<sequence>MSDIFFDLFHSRVSDSLAAVRHFRSEKLNAQHANERTGIKASRRCLYCGAELKSEHIVEG</sequence>
<comment type="caution">
    <text evidence="1">The sequence shown here is derived from an EMBL/GenBank/DDBJ whole genome shotgun (WGS) entry which is preliminary data.</text>
</comment>
<protein>
    <submittedName>
        <fullName evidence="1">Uncharacterized protein</fullName>
    </submittedName>
</protein>
<dbReference type="AlphaFoldDB" id="A0A934RMD2"/>
<gene>
    <name evidence="1" type="ORF">JIN78_05210</name>
</gene>
<dbReference type="EMBL" id="JAENIO010000009">
    <property type="protein sequence ID" value="MBK1833455.1"/>
    <property type="molecule type" value="Genomic_DNA"/>
</dbReference>
<dbReference type="RefSeq" id="WP_200390889.1">
    <property type="nucleotide sequence ID" value="NZ_JAENIO010000009.1"/>
</dbReference>
<keyword evidence="2" id="KW-1185">Reference proteome</keyword>
<organism evidence="1 2">
    <name type="scientific">Roseibacillus ishigakijimensis</name>
    <dbReference type="NCBI Taxonomy" id="454146"/>
    <lineage>
        <taxon>Bacteria</taxon>
        <taxon>Pseudomonadati</taxon>
        <taxon>Verrucomicrobiota</taxon>
        <taxon>Verrucomicrobiia</taxon>
        <taxon>Verrucomicrobiales</taxon>
        <taxon>Verrucomicrobiaceae</taxon>
        <taxon>Roseibacillus</taxon>
    </lineage>
</organism>
<reference evidence="1" key="1">
    <citation type="submission" date="2021-01" db="EMBL/GenBank/DDBJ databases">
        <title>Modified the classification status of verrucomicrobia.</title>
        <authorList>
            <person name="Feng X."/>
        </authorList>
    </citation>
    <scope>NUCLEOTIDE SEQUENCE</scope>
    <source>
        <strain evidence="1">KCTC 12986</strain>
    </source>
</reference>
<accession>A0A934RMD2</accession>
<name>A0A934RMD2_9BACT</name>